<evidence type="ECO:0008006" key="2">
    <source>
        <dbReference type="Google" id="ProtNLM"/>
    </source>
</evidence>
<dbReference type="InterPro" id="IPR023214">
    <property type="entry name" value="HAD_sf"/>
</dbReference>
<organism evidence="1">
    <name type="scientific">marine metagenome</name>
    <dbReference type="NCBI Taxonomy" id="408172"/>
    <lineage>
        <taxon>unclassified sequences</taxon>
        <taxon>metagenomes</taxon>
        <taxon>ecological metagenomes</taxon>
    </lineage>
</organism>
<dbReference type="InterPro" id="IPR036412">
    <property type="entry name" value="HAD-like_sf"/>
</dbReference>
<dbReference type="AlphaFoldDB" id="A0A381PRD6"/>
<dbReference type="NCBIfam" id="TIGR02137">
    <property type="entry name" value="HSK-PSP"/>
    <property type="match status" value="1"/>
</dbReference>
<reference evidence="1" key="1">
    <citation type="submission" date="2018-05" db="EMBL/GenBank/DDBJ databases">
        <authorList>
            <person name="Lanie J.A."/>
            <person name="Ng W.-L."/>
            <person name="Kazmierczak K.M."/>
            <person name="Andrzejewski T.M."/>
            <person name="Davidsen T.M."/>
            <person name="Wayne K.J."/>
            <person name="Tettelin H."/>
            <person name="Glass J.I."/>
            <person name="Rusch D."/>
            <person name="Podicherti R."/>
            <person name="Tsui H.-C.T."/>
            <person name="Winkler M.E."/>
        </authorList>
    </citation>
    <scope>NUCLEOTIDE SEQUENCE</scope>
</reference>
<sequence length="199" mass="22861">MNVLCLDLEGVLVPEIWEVIADVTGIEELQRTTRDVVDYDELMNHRLKALERHDISYSTIRRAIEKIEPFEGAAAFLENMRSRFQLAILSDTFYDFASPLMPKLGNPFLLCHRMTILEDRIVGYRLRQEDPKTHAVRSLQSLNLRVIAAGDSFNDVGMLNQANKGFFFNAPASITERFPMIETVANYTRLTERLSEFSD</sequence>
<proteinExistence type="predicted"/>
<name>A0A381PRD6_9ZZZZ</name>
<dbReference type="Gene3D" id="3.40.50.1000">
    <property type="entry name" value="HAD superfamily/HAD-like"/>
    <property type="match status" value="1"/>
</dbReference>
<dbReference type="NCBIfam" id="NF010109">
    <property type="entry name" value="PRK13582.1"/>
    <property type="match status" value="1"/>
</dbReference>
<gene>
    <name evidence="1" type="ORF">METZ01_LOCUS22479</name>
</gene>
<dbReference type="SUPFAM" id="SSF56784">
    <property type="entry name" value="HAD-like"/>
    <property type="match status" value="1"/>
</dbReference>
<evidence type="ECO:0000313" key="1">
    <source>
        <dbReference type="EMBL" id="SUZ69625.1"/>
    </source>
</evidence>
<dbReference type="Pfam" id="PF00702">
    <property type="entry name" value="Hydrolase"/>
    <property type="match status" value="1"/>
</dbReference>
<accession>A0A381PRD6</accession>
<dbReference type="Gene3D" id="3.90.1470.10">
    <property type="entry name" value="thrh gene product, domain 2"/>
    <property type="match status" value="1"/>
</dbReference>
<dbReference type="EMBL" id="UINC01001067">
    <property type="protein sequence ID" value="SUZ69625.1"/>
    <property type="molecule type" value="Genomic_DNA"/>
</dbReference>
<protein>
    <recommendedName>
        <fullName evidence="2">Bifunctional phosphoserine phosphatase/homoserine phosphotransferase ThrH</fullName>
    </recommendedName>
</protein>
<dbReference type="InterPro" id="IPR011863">
    <property type="entry name" value="HSK-PSP"/>
</dbReference>